<proteinExistence type="predicted"/>
<evidence type="ECO:0000313" key="2">
    <source>
        <dbReference type="EMBL" id="KAK8548451.1"/>
    </source>
</evidence>
<reference evidence="2 3" key="1">
    <citation type="journal article" date="2024" name="G3 (Bethesda)">
        <title>Genome assembly of Hibiscus sabdariffa L. provides insights into metabolisms of medicinal natural products.</title>
        <authorList>
            <person name="Kim T."/>
        </authorList>
    </citation>
    <scope>NUCLEOTIDE SEQUENCE [LARGE SCALE GENOMIC DNA]</scope>
    <source>
        <strain evidence="2">TK-2024</strain>
        <tissue evidence="2">Old leaves</tissue>
    </source>
</reference>
<protein>
    <submittedName>
        <fullName evidence="2">Uncharacterized protein</fullName>
    </submittedName>
</protein>
<gene>
    <name evidence="2" type="ORF">V6N12_061365</name>
</gene>
<keyword evidence="3" id="KW-1185">Reference proteome</keyword>
<sequence>MTRESLQSSYCWMLWNLPEPDGLDSVSFLAFVVVLSGFTDCLCVSDDKSSDLRSGADEFPGSDSFSHSGKVFTNKKCTTTTASSITGGRDQWFVDTGATHHVTPTASGMQHSSDFSGPGKEAATSGFDVSGHTSSLRVVPGFATSVLSSSQPEVPLNSQGEHVTSTLQGVQNDISAPLEVVGLRVTVPMNAQSPGVTETRPAVEVRAADESVVCEAPISPVVHNDNSVLHSPVAVAIESSDGGSPALNSPQVSGNCADAQHELRGETSSQDVYANVDGAGTSALASSSSNTHAMITPYKRPCTVFVKRHATGQ</sequence>
<name>A0ABR2DY19_9ROSI</name>
<dbReference type="Proteomes" id="UP001472677">
    <property type="component" value="Unassembled WGS sequence"/>
</dbReference>
<feature type="region of interest" description="Disordered" evidence="1">
    <location>
        <begin position="104"/>
        <end position="127"/>
    </location>
</feature>
<organism evidence="2 3">
    <name type="scientific">Hibiscus sabdariffa</name>
    <name type="common">roselle</name>
    <dbReference type="NCBI Taxonomy" id="183260"/>
    <lineage>
        <taxon>Eukaryota</taxon>
        <taxon>Viridiplantae</taxon>
        <taxon>Streptophyta</taxon>
        <taxon>Embryophyta</taxon>
        <taxon>Tracheophyta</taxon>
        <taxon>Spermatophyta</taxon>
        <taxon>Magnoliopsida</taxon>
        <taxon>eudicotyledons</taxon>
        <taxon>Gunneridae</taxon>
        <taxon>Pentapetalae</taxon>
        <taxon>rosids</taxon>
        <taxon>malvids</taxon>
        <taxon>Malvales</taxon>
        <taxon>Malvaceae</taxon>
        <taxon>Malvoideae</taxon>
        <taxon>Hibiscus</taxon>
    </lineage>
</organism>
<accession>A0ABR2DY19</accession>
<feature type="compositionally biased region" description="Polar residues" evidence="1">
    <location>
        <begin position="104"/>
        <end position="115"/>
    </location>
</feature>
<dbReference type="EMBL" id="JBBPBM010000021">
    <property type="protein sequence ID" value="KAK8548451.1"/>
    <property type="molecule type" value="Genomic_DNA"/>
</dbReference>
<evidence type="ECO:0000256" key="1">
    <source>
        <dbReference type="SAM" id="MobiDB-lite"/>
    </source>
</evidence>
<evidence type="ECO:0000313" key="3">
    <source>
        <dbReference type="Proteomes" id="UP001472677"/>
    </source>
</evidence>
<comment type="caution">
    <text evidence="2">The sequence shown here is derived from an EMBL/GenBank/DDBJ whole genome shotgun (WGS) entry which is preliminary data.</text>
</comment>